<comment type="similarity">
    <text evidence="9">Belongs to the DHHC palmitoyltransferase family. PFA5 subfamily.</text>
</comment>
<dbReference type="AlphaFoldDB" id="A0A3M7HRP0"/>
<dbReference type="EMBL" id="QWIQ01000023">
    <property type="protein sequence ID" value="RMZ15874.1"/>
    <property type="molecule type" value="Genomic_DNA"/>
</dbReference>
<dbReference type="GO" id="GO:0016020">
    <property type="term" value="C:membrane"/>
    <property type="evidence" value="ECO:0007669"/>
    <property type="project" value="UniProtKB-SubCell"/>
</dbReference>
<feature type="compositionally biased region" description="Basic and acidic residues" evidence="12">
    <location>
        <begin position="405"/>
        <end position="418"/>
    </location>
</feature>
<dbReference type="Pfam" id="PF01529">
    <property type="entry name" value="DHHC"/>
    <property type="match status" value="1"/>
</dbReference>
<dbReference type="EC" id="2.3.1.225" evidence="11"/>
<dbReference type="PANTHER" id="PTHR22883:SF23">
    <property type="entry name" value="PALMITOYLTRANSFERASE ZDHHC6"/>
    <property type="match status" value="1"/>
</dbReference>
<dbReference type="GO" id="GO:0019706">
    <property type="term" value="F:protein-cysteine S-palmitoyltransferase activity"/>
    <property type="evidence" value="ECO:0007669"/>
    <property type="project" value="UniProtKB-EC"/>
</dbReference>
<reference evidence="14 15" key="1">
    <citation type="journal article" date="2018" name="BMC Genomics">
        <title>Genomic evidence for intraspecific hybridization in a clonal and extremely halotolerant yeast.</title>
        <authorList>
            <person name="Gostincar C."/>
            <person name="Stajich J.E."/>
            <person name="Zupancic J."/>
            <person name="Zalar P."/>
            <person name="Gunde-Cimerman N."/>
        </authorList>
    </citation>
    <scope>NUCLEOTIDE SEQUENCE [LARGE SCALE GENOMIC DNA]</scope>
    <source>
        <strain evidence="14 15">EXF-171</strain>
    </source>
</reference>
<evidence type="ECO:0000256" key="12">
    <source>
        <dbReference type="SAM" id="MobiDB-lite"/>
    </source>
</evidence>
<keyword evidence="3 11" id="KW-0812">Transmembrane</keyword>
<sequence length="465" mass="52956">MAKEKPETPRNKVSLASAKAVPIFLSLLVVYASYVVVGPFSIDYLINNEDPEKRNISAGIALPIVWFVLLIPVATSYARLLYVVSKDPGYIPFGDDDEATEAPPPDFWMRDVFVCTPQGLPIWCHHCRNWKPDRAHHNRDTGRCTLKQDHFCPWVGGVVGERSMKFFAQFLCYSFTLSTYLMILMAYYVHKDKSHVQWIVALSLGGFFVFFTLGMVINTMRMIFNNATTIEEAGPRTILMAVVLPPELQGDAIGRPSPIYSPPTSRSGNSDSEQPFVSEIDDPSHSRYFSKGGSRAWPLRRLARSKAWKGTVTYPLPNNLPTDRPPIPAPEPRTFAILETWPGMNPWDLGSTYRNFTAVFGTKLHHWLLPIRHSPCCEHSSAVSLYPLGPQFEEMLEEVGMVQREFKNAQDSNRPRDRSNRKRRPRLGEGWQNGERPDGWISEKEARRVRNQARARMRIDDDFVP</sequence>
<dbReference type="GO" id="GO:0005794">
    <property type="term" value="C:Golgi apparatus"/>
    <property type="evidence" value="ECO:0007669"/>
    <property type="project" value="TreeGrafter"/>
</dbReference>
<evidence type="ECO:0000256" key="3">
    <source>
        <dbReference type="ARBA" id="ARBA00022692"/>
    </source>
</evidence>
<keyword evidence="6" id="KW-0564">Palmitate</keyword>
<evidence type="ECO:0000256" key="11">
    <source>
        <dbReference type="RuleBase" id="RU079119"/>
    </source>
</evidence>
<dbReference type="PROSITE" id="PS50216">
    <property type="entry name" value="DHHC"/>
    <property type="match status" value="1"/>
</dbReference>
<feature type="transmembrane region" description="Helical" evidence="11">
    <location>
        <begin position="20"/>
        <end position="40"/>
    </location>
</feature>
<accession>A0A3M7HRP0</accession>
<evidence type="ECO:0000313" key="15">
    <source>
        <dbReference type="Proteomes" id="UP000281468"/>
    </source>
</evidence>
<dbReference type="GO" id="GO:0005783">
    <property type="term" value="C:endoplasmic reticulum"/>
    <property type="evidence" value="ECO:0007669"/>
    <property type="project" value="TreeGrafter"/>
</dbReference>
<comment type="subcellular location">
    <subcellularLocation>
        <location evidence="1">Membrane</location>
        <topology evidence="1">Multi-pass membrane protein</topology>
    </subcellularLocation>
</comment>
<evidence type="ECO:0000256" key="8">
    <source>
        <dbReference type="ARBA" id="ARBA00023315"/>
    </source>
</evidence>
<dbReference type="VEuPathDB" id="FungiDB:BTJ68_08464"/>
<feature type="transmembrane region" description="Helical" evidence="11">
    <location>
        <begin position="170"/>
        <end position="190"/>
    </location>
</feature>
<feature type="domain" description="Palmitoyltransferase DHHC" evidence="13">
    <location>
        <begin position="123"/>
        <end position="232"/>
    </location>
</feature>
<dbReference type="InterPro" id="IPR039859">
    <property type="entry name" value="PFA4/ZDH16/20/ERF2-like"/>
</dbReference>
<evidence type="ECO:0000256" key="2">
    <source>
        <dbReference type="ARBA" id="ARBA00022679"/>
    </source>
</evidence>
<feature type="transmembrane region" description="Helical" evidence="11">
    <location>
        <begin position="196"/>
        <end position="217"/>
    </location>
</feature>
<comment type="catalytic activity">
    <reaction evidence="10 11">
        <text>L-cysteinyl-[protein] + hexadecanoyl-CoA = S-hexadecanoyl-L-cysteinyl-[protein] + CoA</text>
        <dbReference type="Rhea" id="RHEA:36683"/>
        <dbReference type="Rhea" id="RHEA-COMP:10131"/>
        <dbReference type="Rhea" id="RHEA-COMP:11032"/>
        <dbReference type="ChEBI" id="CHEBI:29950"/>
        <dbReference type="ChEBI" id="CHEBI:57287"/>
        <dbReference type="ChEBI" id="CHEBI:57379"/>
        <dbReference type="ChEBI" id="CHEBI:74151"/>
        <dbReference type="EC" id="2.3.1.225"/>
    </reaction>
</comment>
<evidence type="ECO:0000256" key="4">
    <source>
        <dbReference type="ARBA" id="ARBA00022989"/>
    </source>
</evidence>
<evidence type="ECO:0000259" key="13">
    <source>
        <dbReference type="Pfam" id="PF01529"/>
    </source>
</evidence>
<comment type="domain">
    <text evidence="11">The DHHC domain is required for palmitoyltransferase activity.</text>
</comment>
<dbReference type="GO" id="GO:0006612">
    <property type="term" value="P:protein targeting to membrane"/>
    <property type="evidence" value="ECO:0007669"/>
    <property type="project" value="TreeGrafter"/>
</dbReference>
<evidence type="ECO:0000256" key="7">
    <source>
        <dbReference type="ARBA" id="ARBA00023288"/>
    </source>
</evidence>
<comment type="caution">
    <text evidence="14">The sequence shown here is derived from an EMBL/GenBank/DDBJ whole genome shotgun (WGS) entry which is preliminary data.</text>
</comment>
<keyword evidence="7" id="KW-0449">Lipoprotein</keyword>
<proteinExistence type="inferred from homology"/>
<gene>
    <name evidence="14" type="ORF">D0862_01492</name>
</gene>
<keyword evidence="8 11" id="KW-0012">Acyltransferase</keyword>
<evidence type="ECO:0000256" key="10">
    <source>
        <dbReference type="ARBA" id="ARBA00048048"/>
    </source>
</evidence>
<feature type="transmembrane region" description="Helical" evidence="11">
    <location>
        <begin position="60"/>
        <end position="82"/>
    </location>
</feature>
<keyword evidence="4 11" id="KW-1133">Transmembrane helix</keyword>
<protein>
    <recommendedName>
        <fullName evidence="11">Palmitoyltransferase</fullName>
        <ecNumber evidence="11">2.3.1.225</ecNumber>
    </recommendedName>
</protein>
<dbReference type="InterPro" id="IPR001594">
    <property type="entry name" value="Palmitoyltrfase_DHHC"/>
</dbReference>
<evidence type="ECO:0000256" key="6">
    <source>
        <dbReference type="ARBA" id="ARBA00023139"/>
    </source>
</evidence>
<evidence type="ECO:0000256" key="1">
    <source>
        <dbReference type="ARBA" id="ARBA00004141"/>
    </source>
</evidence>
<feature type="compositionally biased region" description="Basic and acidic residues" evidence="12">
    <location>
        <begin position="435"/>
        <end position="444"/>
    </location>
</feature>
<dbReference type="PANTHER" id="PTHR22883">
    <property type="entry name" value="ZINC FINGER DHHC DOMAIN CONTAINING PROTEIN"/>
    <property type="match status" value="1"/>
</dbReference>
<keyword evidence="5 11" id="KW-0472">Membrane</keyword>
<keyword evidence="2 11" id="KW-0808">Transferase</keyword>
<feature type="region of interest" description="Disordered" evidence="12">
    <location>
        <begin position="405"/>
        <end position="444"/>
    </location>
</feature>
<dbReference type="Proteomes" id="UP000281468">
    <property type="component" value="Unassembled WGS sequence"/>
</dbReference>
<evidence type="ECO:0000313" key="14">
    <source>
        <dbReference type="EMBL" id="RMZ15874.1"/>
    </source>
</evidence>
<feature type="compositionally biased region" description="Polar residues" evidence="12">
    <location>
        <begin position="262"/>
        <end position="275"/>
    </location>
</feature>
<name>A0A3M7HRP0_HORWE</name>
<feature type="region of interest" description="Disordered" evidence="12">
    <location>
        <begin position="255"/>
        <end position="287"/>
    </location>
</feature>
<evidence type="ECO:0000256" key="5">
    <source>
        <dbReference type="ARBA" id="ARBA00023136"/>
    </source>
</evidence>
<organism evidence="14 15">
    <name type="scientific">Hortaea werneckii</name>
    <name type="common">Black yeast</name>
    <name type="synonym">Cladosporium werneckii</name>
    <dbReference type="NCBI Taxonomy" id="91943"/>
    <lineage>
        <taxon>Eukaryota</taxon>
        <taxon>Fungi</taxon>
        <taxon>Dikarya</taxon>
        <taxon>Ascomycota</taxon>
        <taxon>Pezizomycotina</taxon>
        <taxon>Dothideomycetes</taxon>
        <taxon>Dothideomycetidae</taxon>
        <taxon>Mycosphaerellales</taxon>
        <taxon>Teratosphaeriaceae</taxon>
        <taxon>Hortaea</taxon>
    </lineage>
</organism>
<evidence type="ECO:0000256" key="9">
    <source>
        <dbReference type="ARBA" id="ARBA00038298"/>
    </source>
</evidence>